<organism evidence="3 4">
    <name type="scientific">Corynebacterium parakroppenstedtii</name>
    <dbReference type="NCBI Taxonomy" id="2828363"/>
    <lineage>
        <taxon>Bacteria</taxon>
        <taxon>Bacillati</taxon>
        <taxon>Actinomycetota</taxon>
        <taxon>Actinomycetes</taxon>
        <taxon>Mycobacteriales</taxon>
        <taxon>Corynebacteriaceae</taxon>
        <taxon>Corynebacterium</taxon>
    </lineage>
</organism>
<keyword evidence="4" id="KW-1185">Reference proteome</keyword>
<feature type="region of interest" description="Disordered" evidence="1">
    <location>
        <begin position="266"/>
        <end position="286"/>
    </location>
</feature>
<dbReference type="RefSeq" id="WP_046202531.1">
    <property type="nucleotide sequence ID" value="NZ_JAFFSY010000001.1"/>
</dbReference>
<keyword evidence="3" id="KW-0489">Methyltransferase</keyword>
<evidence type="ECO:0000259" key="2">
    <source>
        <dbReference type="Pfam" id="PF17827"/>
    </source>
</evidence>
<proteinExistence type="predicted"/>
<protein>
    <submittedName>
        <fullName evidence="3">Peptide chain release factor N(5)-glutamine methyltransferase</fullName>
    </submittedName>
</protein>
<dbReference type="Gene3D" id="1.10.8.10">
    <property type="entry name" value="DNA helicase RuvA subunit, C-terminal domain"/>
    <property type="match status" value="1"/>
</dbReference>
<evidence type="ECO:0000313" key="4">
    <source>
        <dbReference type="Proteomes" id="UP001200604"/>
    </source>
</evidence>
<reference evidence="3 4" key="1">
    <citation type="submission" date="2022-01" db="EMBL/GenBank/DDBJ databases">
        <title>Identification and Characterization of Corynebacterium sp.</title>
        <authorList>
            <person name="Luo Q."/>
            <person name="Qu P."/>
            <person name="Chen Q."/>
        </authorList>
    </citation>
    <scope>NUCLEOTIDE SEQUENCE [LARGE SCALE GENOMIC DNA]</scope>
    <source>
        <strain evidence="3 4">MC-12</strain>
    </source>
</reference>
<dbReference type="InterPro" id="IPR029063">
    <property type="entry name" value="SAM-dependent_MTases_sf"/>
</dbReference>
<keyword evidence="3" id="KW-0808">Transferase</keyword>
<dbReference type="GO" id="GO:0032259">
    <property type="term" value="P:methylation"/>
    <property type="evidence" value="ECO:0007669"/>
    <property type="project" value="UniProtKB-KW"/>
</dbReference>
<evidence type="ECO:0000256" key="1">
    <source>
        <dbReference type="SAM" id="MobiDB-lite"/>
    </source>
</evidence>
<dbReference type="PANTHER" id="PTHR18895">
    <property type="entry name" value="HEMK METHYLTRANSFERASE"/>
    <property type="match status" value="1"/>
</dbReference>
<dbReference type="GO" id="GO:0008168">
    <property type="term" value="F:methyltransferase activity"/>
    <property type="evidence" value="ECO:0007669"/>
    <property type="project" value="UniProtKB-KW"/>
</dbReference>
<name>A0ABS9HIL9_9CORY</name>
<comment type="caution">
    <text evidence="3">The sequence shown here is derived from an EMBL/GenBank/DDBJ whole genome shotgun (WGS) entry which is preliminary data.</text>
</comment>
<feature type="domain" description="Release factor glutamine methyltransferase N-terminal" evidence="2">
    <location>
        <begin position="11"/>
        <end position="89"/>
    </location>
</feature>
<dbReference type="Gene3D" id="3.40.50.150">
    <property type="entry name" value="Vaccinia Virus protein VP39"/>
    <property type="match status" value="1"/>
</dbReference>
<accession>A0ABS9HIL9</accession>
<dbReference type="InterPro" id="IPR002052">
    <property type="entry name" value="DNA_methylase_N6_adenine_CS"/>
</dbReference>
<dbReference type="InterPro" id="IPR040758">
    <property type="entry name" value="PrmC_N"/>
</dbReference>
<dbReference type="Proteomes" id="UP001200604">
    <property type="component" value="Unassembled WGS sequence"/>
</dbReference>
<dbReference type="PROSITE" id="PS00092">
    <property type="entry name" value="N6_MTASE"/>
    <property type="match status" value="1"/>
</dbReference>
<dbReference type="PANTHER" id="PTHR18895:SF74">
    <property type="entry name" value="MTRF1L RELEASE FACTOR GLUTAMINE METHYLTRANSFERASE"/>
    <property type="match status" value="1"/>
</dbReference>
<gene>
    <name evidence="3" type="ORF">L3H44_02025</name>
</gene>
<dbReference type="InterPro" id="IPR050320">
    <property type="entry name" value="N5-glutamine_MTase"/>
</dbReference>
<evidence type="ECO:0000313" key="3">
    <source>
        <dbReference type="EMBL" id="MCF6773191.1"/>
    </source>
</evidence>
<dbReference type="GeneID" id="92726167"/>
<sequence>MTYPRTSVRQMINNAGGRLRAAGVDSPRVDAELLMAHALTVKGAPGAEPVTRSSLFFRRQDHVDPDTAEFFEACISRREQREPLQHIMGTVRFAGIDLLVGPGAFIPRPETELIVEWAGKQLRRALDNPSGESGSPNSVPADYTIVDLCTGPGTLALGVAHAAGNALLSLHRDLREQRVADPRGGDIVTGDVGTLPRIQIVGVDTSDVALDYARRNVETFIQNWRAEALDAGLSEDDAEQLSVSLCTGDATDPSIVKAIRDMCGRDTRDRDTRDGDNPEPTRETTPDLKVDMVVSNPPYVPENTAISPEVAADPHDAVFAGADGMSVIVPMMAVVEDLSSPGTFVAVEHDELNGPVTSQCLNDHSFTDVEIHKDLAGRDRFVTGIRAAHTRKA</sequence>
<dbReference type="Pfam" id="PF17827">
    <property type="entry name" value="PrmC_N"/>
    <property type="match status" value="1"/>
</dbReference>
<dbReference type="EMBL" id="JAKJKU010000001">
    <property type="protein sequence ID" value="MCF6773191.1"/>
    <property type="molecule type" value="Genomic_DNA"/>
</dbReference>
<dbReference type="SUPFAM" id="SSF53335">
    <property type="entry name" value="S-adenosyl-L-methionine-dependent methyltransferases"/>
    <property type="match status" value="1"/>
</dbReference>